<dbReference type="Gene3D" id="1.10.10.10">
    <property type="entry name" value="Winged helix-like DNA-binding domain superfamily/Winged helix DNA-binding domain"/>
    <property type="match status" value="1"/>
</dbReference>
<name>A0A926QHJ3_9BACL</name>
<comment type="caution">
    <text evidence="2">The sequence shown here is derived from an EMBL/GenBank/DDBJ whole genome shotgun (WGS) entry which is preliminary data.</text>
</comment>
<evidence type="ECO:0000256" key="1">
    <source>
        <dbReference type="ARBA" id="ARBA00023125"/>
    </source>
</evidence>
<accession>A0A926QHJ3</accession>
<protein>
    <submittedName>
        <fullName evidence="2">Helix-turn-helix transcriptional regulator</fullName>
    </submittedName>
</protein>
<dbReference type="Proteomes" id="UP000650466">
    <property type="component" value="Unassembled WGS sequence"/>
</dbReference>
<dbReference type="Pfam" id="PF12840">
    <property type="entry name" value="HTH_20"/>
    <property type="match status" value="1"/>
</dbReference>
<dbReference type="InterPro" id="IPR036388">
    <property type="entry name" value="WH-like_DNA-bd_sf"/>
</dbReference>
<organism evidence="2 3">
    <name type="scientific">Paenibacillus sedimenti</name>
    <dbReference type="NCBI Taxonomy" id="2770274"/>
    <lineage>
        <taxon>Bacteria</taxon>
        <taxon>Bacillati</taxon>
        <taxon>Bacillota</taxon>
        <taxon>Bacilli</taxon>
        <taxon>Bacillales</taxon>
        <taxon>Paenibacillaceae</taxon>
        <taxon>Paenibacillus</taxon>
    </lineage>
</organism>
<sequence length="156" mass="17539">MENQSNQTESIPKITPEQSKLLQSALRIKILHALAKEAKTAKQAAVQLQQTPGNIHYHIQKLHDGGFLEIVKTQTVRGVVEKYYQSLGTAFKTDARSEIEFIPGERPSHLSTSLLLSDSELEQFREELNQLLSRWESHQSTGAEYGISIKIGRISV</sequence>
<proteinExistence type="predicted"/>
<reference evidence="2" key="1">
    <citation type="submission" date="2020-09" db="EMBL/GenBank/DDBJ databases">
        <title>Draft Genome Sequence of Paenibacillus sp. WST5.</title>
        <authorList>
            <person name="Bao Z."/>
        </authorList>
    </citation>
    <scope>NUCLEOTIDE SEQUENCE</scope>
    <source>
        <strain evidence="2">WST5</strain>
    </source>
</reference>
<dbReference type="InterPro" id="IPR036390">
    <property type="entry name" value="WH_DNA-bd_sf"/>
</dbReference>
<dbReference type="GO" id="GO:0003677">
    <property type="term" value="F:DNA binding"/>
    <property type="evidence" value="ECO:0007669"/>
    <property type="project" value="UniProtKB-KW"/>
</dbReference>
<dbReference type="RefSeq" id="WP_188173423.1">
    <property type="nucleotide sequence ID" value="NZ_JACVVD010000002.1"/>
</dbReference>
<dbReference type="CDD" id="cd00090">
    <property type="entry name" value="HTH_ARSR"/>
    <property type="match status" value="1"/>
</dbReference>
<keyword evidence="1" id="KW-0238">DNA-binding</keyword>
<evidence type="ECO:0000313" key="3">
    <source>
        <dbReference type="Proteomes" id="UP000650466"/>
    </source>
</evidence>
<dbReference type="AlphaFoldDB" id="A0A926QHJ3"/>
<dbReference type="InterPro" id="IPR011991">
    <property type="entry name" value="ArsR-like_HTH"/>
</dbReference>
<dbReference type="EMBL" id="JACVVD010000002">
    <property type="protein sequence ID" value="MBD0379616.1"/>
    <property type="molecule type" value="Genomic_DNA"/>
</dbReference>
<gene>
    <name evidence="2" type="ORF">ICC18_05765</name>
</gene>
<evidence type="ECO:0000313" key="2">
    <source>
        <dbReference type="EMBL" id="MBD0379616.1"/>
    </source>
</evidence>
<dbReference type="SUPFAM" id="SSF46785">
    <property type="entry name" value="Winged helix' DNA-binding domain"/>
    <property type="match status" value="1"/>
</dbReference>
<keyword evidence="3" id="KW-1185">Reference proteome</keyword>